<dbReference type="InterPro" id="IPR004155">
    <property type="entry name" value="PBS_lyase_HEAT"/>
</dbReference>
<dbReference type="Gene3D" id="1.25.10.10">
    <property type="entry name" value="Leucine-rich Repeat Variant"/>
    <property type="match status" value="2"/>
</dbReference>
<gene>
    <name evidence="3" type="ORF">OD355_01745</name>
</gene>
<dbReference type="InterPro" id="IPR016024">
    <property type="entry name" value="ARM-type_fold"/>
</dbReference>
<organism evidence="3 4">
    <name type="scientific">Haoranjiania flava</name>
    <dbReference type="NCBI Taxonomy" id="1856322"/>
    <lineage>
        <taxon>Bacteria</taxon>
        <taxon>Pseudomonadati</taxon>
        <taxon>Bacteroidota</taxon>
        <taxon>Chitinophagia</taxon>
        <taxon>Chitinophagales</taxon>
        <taxon>Chitinophagaceae</taxon>
        <taxon>Haoranjiania</taxon>
    </lineage>
</organism>
<dbReference type="InterPro" id="IPR010496">
    <property type="entry name" value="AL/BT2_dom"/>
</dbReference>
<feature type="domain" description="3-keto-alpha-glucoside-1,2-lyase/3-keto-2-hydroxy-glucal hydratase" evidence="2">
    <location>
        <begin position="939"/>
        <end position="1132"/>
    </location>
</feature>
<dbReference type="RefSeq" id="WP_263036722.1">
    <property type="nucleotide sequence ID" value="NZ_JAOTPL010000002.1"/>
</dbReference>
<evidence type="ECO:0000313" key="4">
    <source>
        <dbReference type="Proteomes" id="UP001209317"/>
    </source>
</evidence>
<evidence type="ECO:0000256" key="1">
    <source>
        <dbReference type="SAM" id="SignalP"/>
    </source>
</evidence>
<reference evidence="3" key="1">
    <citation type="submission" date="2022-10" db="EMBL/GenBank/DDBJ databases">
        <authorList>
            <person name="Kim H.S."/>
            <person name="Kim J.-S."/>
            <person name="Suh M.K."/>
            <person name="Eom M.K."/>
            <person name="Lee J.-S."/>
        </authorList>
    </citation>
    <scope>NUCLEOTIDE SEQUENCE</scope>
    <source>
        <strain evidence="3">LIP-5</strain>
    </source>
</reference>
<dbReference type="Gene3D" id="2.60.120.560">
    <property type="entry name" value="Exo-inulinase, domain 1"/>
    <property type="match status" value="2"/>
</dbReference>
<feature type="signal peptide" evidence="1">
    <location>
        <begin position="1"/>
        <end position="20"/>
    </location>
</feature>
<dbReference type="SUPFAM" id="SSF48371">
    <property type="entry name" value="ARM repeat"/>
    <property type="match status" value="2"/>
</dbReference>
<sequence>MKQLQIFLLALFLIPVITFAQPGTDVRSIETKVADLLMQLPAQNTASHNALMKELSLFGNPGIKNLASKLVAPGKGNDASARYAISGLAKYVGQLNDIPLRRATSAGLLSALGTAKDDEVRDFILQEAQYVAGDEAVPLVRKYLVDNRLADPAARLLLRVRTGDASKAMLSALSSAKGSPRLTLIKALGDAQYKPAGARLLQLWPKAANDNVKKVILRSLAQIGESAAAPTLKAAAEKANYKFDSLDATGSYLVFLERQLQQGNKTYVERSARNMLENTSIPEQIRSAALSLLSKAAAGGAAAELLHALNSQQNNYRGTAVSLLTDIYTPEVSRQVQNILRTTKDAQLQSALVYLLEQKEDKAALPLLIELFNSSDQQVQFAAVNAVAKAGKQDAIAPLILLIQGAKPDIIHVAKNALLTIPGNAVADAAAGALPQSAGAAKVALVEIIAQRMAAAHSGLIFNEANNVDAAVRLAAAKALSNLAGESDAHRIAQLLNNASEPRLVTAYQQALTNAIAAKSKADQISGVQELMNKSNNKQHLYYSVLSSTGGREALHIVLNDFKNGTAQQKEAAMKALSSWNDDTVLEALYQIAKVSNGATKETALNSFIAAINNSKNTTDQKVLMFRNAMDIAATTAQKRNILNGISANSTLQSLIFVSKYFDDKDLQQDAVQAVINIVLDHKELYGKNVEAIANRAIELNKDKESDYLKQALIRHLAALPKEEGFVAMFNGKDLSGWKGLVENPIKRASMSASELAARQKEADAQMRKDWRVENGVLVFQGKGYNNLVSEKMYEDFEMLVDWRMEPKGDGGVYLRGSPQVQTWDTSRTDVGAQVGSGGLYNNKVHRSTPLKVADNPINEWNTFRIKMIGDRVTVHLNGQLVTDNVILENYWDRKIPIFSKEAIELQAHGTRLEFRDIYVKEIPRPRPYELSVQEKNEGFVPLFNGVSLDGWVGNKVNYYAQEGMIVSDPAPKRPAGMNKNIYTDKEYSDFIMRFEFQLTPGANNGLGIRTPLEGDAAYVGMELQILDNEAEIYKDLKPYQYHGSVYGIIPALRGYLKPIGEWNYQEVKAIGNRITITLNGKVILDGDIAQASKNNTATADGKAHPGLLNKSGHIGFLGHGSYLKFRNLRIKDLGKK</sequence>
<proteinExistence type="predicted"/>
<accession>A0AAE3IKA5</accession>
<dbReference type="Proteomes" id="UP001209317">
    <property type="component" value="Unassembled WGS sequence"/>
</dbReference>
<dbReference type="GO" id="GO:0016787">
    <property type="term" value="F:hydrolase activity"/>
    <property type="evidence" value="ECO:0007669"/>
    <property type="project" value="InterPro"/>
</dbReference>
<name>A0AAE3IKA5_9BACT</name>
<evidence type="ECO:0000259" key="2">
    <source>
        <dbReference type="Pfam" id="PF06439"/>
    </source>
</evidence>
<keyword evidence="4" id="KW-1185">Reference proteome</keyword>
<dbReference type="InterPro" id="IPR011989">
    <property type="entry name" value="ARM-like"/>
</dbReference>
<feature type="chain" id="PRO_5042075385" evidence="1">
    <location>
        <begin position="21"/>
        <end position="1137"/>
    </location>
</feature>
<dbReference type="EMBL" id="JAOTPL010000002">
    <property type="protein sequence ID" value="MCU7693234.1"/>
    <property type="molecule type" value="Genomic_DNA"/>
</dbReference>
<dbReference type="SMART" id="SM00567">
    <property type="entry name" value="EZ_HEAT"/>
    <property type="match status" value="6"/>
</dbReference>
<protein>
    <submittedName>
        <fullName evidence="3">DUF1080 domain-containing protein</fullName>
    </submittedName>
</protein>
<evidence type="ECO:0000313" key="3">
    <source>
        <dbReference type="EMBL" id="MCU7693234.1"/>
    </source>
</evidence>
<dbReference type="AlphaFoldDB" id="A0AAE3IKA5"/>
<keyword evidence="1" id="KW-0732">Signal</keyword>
<dbReference type="Pfam" id="PF06439">
    <property type="entry name" value="3keto-disac_hyd"/>
    <property type="match status" value="2"/>
</dbReference>
<feature type="domain" description="3-keto-alpha-glucoside-1,2-lyase/3-keto-2-hydroxy-glucal hydratase" evidence="2">
    <location>
        <begin position="725"/>
        <end position="921"/>
    </location>
</feature>
<dbReference type="Pfam" id="PF13646">
    <property type="entry name" value="HEAT_2"/>
    <property type="match status" value="1"/>
</dbReference>
<comment type="caution">
    <text evidence="3">The sequence shown here is derived from an EMBL/GenBank/DDBJ whole genome shotgun (WGS) entry which is preliminary data.</text>
</comment>